<dbReference type="KEGG" id="sinu:IMZ28_08460"/>
<organism evidence="3 4">
    <name type="scientific">Sulfurovum indicum</name>
    <dbReference type="NCBI Taxonomy" id="2779528"/>
    <lineage>
        <taxon>Bacteria</taxon>
        <taxon>Pseudomonadati</taxon>
        <taxon>Campylobacterota</taxon>
        <taxon>Epsilonproteobacteria</taxon>
        <taxon>Campylobacterales</taxon>
        <taxon>Sulfurovaceae</taxon>
        <taxon>Sulfurovum</taxon>
    </lineage>
</organism>
<reference evidence="3 4" key="1">
    <citation type="submission" date="2020-10" db="EMBL/GenBank/DDBJ databases">
        <title>The genome of sulfurovum sp.</title>
        <authorList>
            <person name="Xie S."/>
            <person name="Shao Z."/>
            <person name="Jiang L."/>
        </authorList>
    </citation>
    <scope>NUCLEOTIDE SEQUENCE [LARGE SCALE GENOMIC DNA]</scope>
    <source>
        <strain evidence="3 4">ST-419</strain>
    </source>
</reference>
<dbReference type="InterPro" id="IPR004879">
    <property type="entry name" value="Ssp411-like_TRX"/>
</dbReference>
<gene>
    <name evidence="3" type="ORF">IMZ28_08460</name>
</gene>
<dbReference type="RefSeq" id="WP_197548140.1">
    <property type="nucleotide sequence ID" value="NZ_CP063164.1"/>
</dbReference>
<dbReference type="InterPro" id="IPR036249">
    <property type="entry name" value="Thioredoxin-like_sf"/>
</dbReference>
<dbReference type="PANTHER" id="PTHR15337:SF11">
    <property type="entry name" value="THIOREDOXIN DOMAIN-CONTAINING PROTEIN"/>
    <property type="match status" value="1"/>
</dbReference>
<protein>
    <submittedName>
        <fullName evidence="3">DUF255 domain-containing protein</fullName>
    </submittedName>
</protein>
<accession>A0A7M1S2A7</accession>
<dbReference type="EMBL" id="CP063164">
    <property type="protein sequence ID" value="QOR61466.1"/>
    <property type="molecule type" value="Genomic_DNA"/>
</dbReference>
<feature type="domain" description="Spermatogenesis-associated protein 20-like TRX" evidence="2">
    <location>
        <begin position="18"/>
        <end position="117"/>
    </location>
</feature>
<name>A0A7M1S2A7_9BACT</name>
<sequence>MKKIVIGFLMLLGMLIADDIVWQKDLDSALELAKKENRLLMVMVEGEHCRWCKKMRYRTLSNDAVVAKLKPFVNIRVMQEDKAVMKELPKIQGVPTIFFMYPDKEVIETAVGYFNVADFLSFFVSVDRKVRQKKQNKQLSSDK</sequence>
<dbReference type="Gene3D" id="3.40.30.10">
    <property type="entry name" value="Glutaredoxin"/>
    <property type="match status" value="1"/>
</dbReference>
<dbReference type="PANTHER" id="PTHR15337">
    <property type="entry name" value="ANTERIOR GRADIENT PROTEIN-RELATED"/>
    <property type="match status" value="1"/>
</dbReference>
<keyword evidence="4" id="KW-1185">Reference proteome</keyword>
<dbReference type="InterPro" id="IPR051099">
    <property type="entry name" value="AGR/TXD"/>
</dbReference>
<evidence type="ECO:0000256" key="1">
    <source>
        <dbReference type="ARBA" id="ARBA00022729"/>
    </source>
</evidence>
<dbReference type="Proteomes" id="UP000595074">
    <property type="component" value="Chromosome"/>
</dbReference>
<evidence type="ECO:0000313" key="3">
    <source>
        <dbReference type="EMBL" id="QOR61466.1"/>
    </source>
</evidence>
<evidence type="ECO:0000313" key="4">
    <source>
        <dbReference type="Proteomes" id="UP000595074"/>
    </source>
</evidence>
<dbReference type="Pfam" id="PF03190">
    <property type="entry name" value="Thioredox_DsbH"/>
    <property type="match status" value="1"/>
</dbReference>
<dbReference type="SUPFAM" id="SSF52833">
    <property type="entry name" value="Thioredoxin-like"/>
    <property type="match status" value="1"/>
</dbReference>
<evidence type="ECO:0000259" key="2">
    <source>
        <dbReference type="Pfam" id="PF03190"/>
    </source>
</evidence>
<proteinExistence type="predicted"/>
<dbReference type="AlphaFoldDB" id="A0A7M1S2A7"/>
<keyword evidence="1" id="KW-0732">Signal</keyword>